<dbReference type="PANTHER" id="PTHR36766:SF42">
    <property type="entry name" value="NB-ARC DOMAIN DISEASE RESISTANCE PROTEIN"/>
    <property type="match status" value="1"/>
</dbReference>
<dbReference type="GO" id="GO:0005524">
    <property type="term" value="F:ATP binding"/>
    <property type="evidence" value="ECO:0007669"/>
    <property type="project" value="UniProtKB-KW"/>
</dbReference>
<gene>
    <name evidence="11" type="ORF">GSCOC_T00034227001</name>
</gene>
<dbReference type="OrthoDB" id="2973320at2759"/>
<evidence type="ECO:0000256" key="4">
    <source>
        <dbReference type="ARBA" id="ARBA00022741"/>
    </source>
</evidence>
<feature type="domain" description="Disease resistance protein winged helix" evidence="9">
    <location>
        <begin position="416"/>
        <end position="489"/>
    </location>
</feature>
<dbReference type="InterPro" id="IPR038005">
    <property type="entry name" value="RX-like_CC"/>
</dbReference>
<dbReference type="InterPro" id="IPR041118">
    <property type="entry name" value="Rx_N"/>
</dbReference>
<reference evidence="12" key="1">
    <citation type="journal article" date="2014" name="Science">
        <title>The coffee genome provides insight into the convergent evolution of caffeine biosynthesis.</title>
        <authorList>
            <person name="Denoeud F."/>
            <person name="Carretero-Paulet L."/>
            <person name="Dereeper A."/>
            <person name="Droc G."/>
            <person name="Guyot R."/>
            <person name="Pietrella M."/>
            <person name="Zheng C."/>
            <person name="Alberti A."/>
            <person name="Anthony F."/>
            <person name="Aprea G."/>
            <person name="Aury J.M."/>
            <person name="Bento P."/>
            <person name="Bernard M."/>
            <person name="Bocs S."/>
            <person name="Campa C."/>
            <person name="Cenci A."/>
            <person name="Combes M.C."/>
            <person name="Crouzillat D."/>
            <person name="Da Silva C."/>
            <person name="Daddiego L."/>
            <person name="De Bellis F."/>
            <person name="Dussert S."/>
            <person name="Garsmeur O."/>
            <person name="Gayraud T."/>
            <person name="Guignon V."/>
            <person name="Jahn K."/>
            <person name="Jamilloux V."/>
            <person name="Joet T."/>
            <person name="Labadie K."/>
            <person name="Lan T."/>
            <person name="Leclercq J."/>
            <person name="Lepelley M."/>
            <person name="Leroy T."/>
            <person name="Li L.T."/>
            <person name="Librado P."/>
            <person name="Lopez L."/>
            <person name="Munoz A."/>
            <person name="Noel B."/>
            <person name="Pallavicini A."/>
            <person name="Perrotta G."/>
            <person name="Poncet V."/>
            <person name="Pot D."/>
            <person name="Priyono X."/>
            <person name="Rigoreau M."/>
            <person name="Rouard M."/>
            <person name="Rozas J."/>
            <person name="Tranchant-Dubreuil C."/>
            <person name="VanBuren R."/>
            <person name="Zhang Q."/>
            <person name="Andrade A.C."/>
            <person name="Argout X."/>
            <person name="Bertrand B."/>
            <person name="de Kochko A."/>
            <person name="Graziosi G."/>
            <person name="Henry R.J."/>
            <person name="Jayarama X."/>
            <person name="Ming R."/>
            <person name="Nagai C."/>
            <person name="Rounsley S."/>
            <person name="Sankoff D."/>
            <person name="Giuliano G."/>
            <person name="Albert V.A."/>
            <person name="Wincker P."/>
            <person name="Lashermes P."/>
        </authorList>
    </citation>
    <scope>NUCLEOTIDE SEQUENCE [LARGE SCALE GENOMIC DNA]</scope>
    <source>
        <strain evidence="12">cv. DH200-94</strain>
    </source>
</reference>
<dbReference type="InterPro" id="IPR042197">
    <property type="entry name" value="Apaf_helical"/>
</dbReference>
<dbReference type="Gene3D" id="3.40.50.300">
    <property type="entry name" value="P-loop containing nucleotide triphosphate hydrolases"/>
    <property type="match status" value="1"/>
</dbReference>
<dbReference type="Pfam" id="PF18052">
    <property type="entry name" value="Rx_N"/>
    <property type="match status" value="1"/>
</dbReference>
<evidence type="ECO:0000256" key="3">
    <source>
        <dbReference type="ARBA" id="ARBA00022737"/>
    </source>
</evidence>
<proteinExistence type="inferred from homology"/>
<keyword evidence="6" id="KW-0067">ATP-binding</keyword>
<evidence type="ECO:0000259" key="8">
    <source>
        <dbReference type="Pfam" id="PF18052"/>
    </source>
</evidence>
<dbReference type="OMA" id="YRCKEVE"/>
<dbReference type="Gene3D" id="1.20.5.4130">
    <property type="match status" value="1"/>
</dbReference>
<evidence type="ECO:0008006" key="13">
    <source>
        <dbReference type="Google" id="ProtNLM"/>
    </source>
</evidence>
<dbReference type="InterPro" id="IPR055414">
    <property type="entry name" value="LRR_R13L4/SHOC2-like"/>
</dbReference>
<dbReference type="CDD" id="cd14798">
    <property type="entry name" value="RX-CC_like"/>
    <property type="match status" value="1"/>
</dbReference>
<comment type="similarity">
    <text evidence="1">Belongs to the disease resistance NB-LRR family.</text>
</comment>
<dbReference type="Gramene" id="CDP11744">
    <property type="protein sequence ID" value="CDP11744"/>
    <property type="gene ID" value="GSCOC_T00034227001"/>
</dbReference>
<sequence length="1048" mass="118589">MEAFVEILVDTLKSMIEEERGLLCGVATDMEKLARLLSAIKAVLEDAEQKQFTDKAIQLWFQELNGVACEIDDVLDDYAAEASRIKYKNSGCFSLMCYPVAGNLVFRHKIGKRMKEILEKFNAIADERTKLGLSDQKRGSYFNASLETGSMVNEPKVLGRDEEKEQIVHILMKEKDRDDQNVSILPIVGVGGLGKTTLAQLVFNDERIAKHFEPKLWVWVSEDFDGKRIIKALINSIQRTTTGELELAPLQSNLQELLREKRYLIVLDDVWNENPWEWEKLKSVLECGSRGSSIVTTTRKQKVAEIMRTLETRYLSSLSDDQCWSLFRQQAFDCQEKQERLEAIGREIVKKCGGVPLAAKALGGFLRFKSEAEWNSVKCSEVWNLPEDETRILPALRLSYLNLPVELRGCFAYCAVFPKGSIIKKEEVIHLWMANGLISSNGTMEVEDVGAAAVTELHHRSLFQAVEKDVLGRARDHSFKIHDLVHDLARSVMEAKHGGTESNRTMMLDMPNDRLTVAFPIKITGTDQFCSFLPKCGSLRALIVRSPWWRAEKFTELRPAVSKLKHLRHVNLSRSDIILLPNSICDLWNLQILNLNDCDKLWSLPKGMRFLRNLRHLCLHRCRNLTHMPSGIGKLTCLRTLSMVVSGGKSGFQLSELRGLNNLREEELTIKHLERVEDKKHAEEACLTEKQSLRKLNLHWDSKRTLQRYNDQEVLEALEPCPSLQYLNISGFKGSSLFPSWISTVTEVLVWESAVDYIVGAQESTAADAAMSPSLKQLKLWNMPNLKGMLGREVQGTPGIFSQLQYLTFIDCPTLTLPLPRMPSLKKLCVVYCGPNVAWASISNLTSLQCLIIESIEGLSCFPEEMLQNLSLLESLDIGAIKDLRALPRNLACLTALKTLTVRECPKLESLRGLASLQELHIEKCYNLESLPMGTKALKSLTHLSIKGSYATALSEEVKHLHAVQVLDLRLFDNLTSLPDWFGDHLTSLRHLTLRFCPELETLPSSIQMMTTLQSLTIVGCDLLKPRCERGGEEWHKIKHIPDLMILT</sequence>
<evidence type="ECO:0000259" key="9">
    <source>
        <dbReference type="Pfam" id="PF23559"/>
    </source>
</evidence>
<evidence type="ECO:0000256" key="6">
    <source>
        <dbReference type="ARBA" id="ARBA00022840"/>
    </source>
</evidence>
<dbReference type="InterPro" id="IPR027417">
    <property type="entry name" value="P-loop_NTPase"/>
</dbReference>
<dbReference type="InParanoid" id="A0A068UU40"/>
<dbReference type="Gene3D" id="1.10.10.10">
    <property type="entry name" value="Winged helix-like DNA-binding domain superfamily/Winged helix DNA-binding domain"/>
    <property type="match status" value="1"/>
</dbReference>
<dbReference type="Proteomes" id="UP000295252">
    <property type="component" value="Chromosome X"/>
</dbReference>
<dbReference type="SUPFAM" id="SSF52540">
    <property type="entry name" value="P-loop containing nucleoside triphosphate hydrolases"/>
    <property type="match status" value="1"/>
</dbReference>
<dbReference type="InterPro" id="IPR032675">
    <property type="entry name" value="LRR_dom_sf"/>
</dbReference>
<dbReference type="AlphaFoldDB" id="A0A068UU40"/>
<dbReference type="GO" id="GO:0043531">
    <property type="term" value="F:ADP binding"/>
    <property type="evidence" value="ECO:0007669"/>
    <property type="project" value="InterPro"/>
</dbReference>
<keyword evidence="5" id="KW-0611">Plant defense</keyword>
<dbReference type="PhylomeDB" id="A0A068UU40"/>
<dbReference type="Pfam" id="PF23598">
    <property type="entry name" value="LRR_14"/>
    <property type="match status" value="1"/>
</dbReference>
<accession>A0A068UU40</accession>
<feature type="domain" description="Disease resistance N-terminal" evidence="8">
    <location>
        <begin position="4"/>
        <end position="87"/>
    </location>
</feature>
<dbReference type="Gene3D" id="3.80.10.10">
    <property type="entry name" value="Ribonuclease Inhibitor"/>
    <property type="match status" value="2"/>
</dbReference>
<dbReference type="InterPro" id="IPR002182">
    <property type="entry name" value="NB-ARC"/>
</dbReference>
<dbReference type="GO" id="GO:0051607">
    <property type="term" value="P:defense response to virus"/>
    <property type="evidence" value="ECO:0007669"/>
    <property type="project" value="UniProtKB-ARBA"/>
</dbReference>
<evidence type="ECO:0000259" key="10">
    <source>
        <dbReference type="Pfam" id="PF23598"/>
    </source>
</evidence>
<keyword evidence="4" id="KW-0547">Nucleotide-binding</keyword>
<dbReference type="PRINTS" id="PR00364">
    <property type="entry name" value="DISEASERSIST"/>
</dbReference>
<dbReference type="EMBL" id="HG739143">
    <property type="protein sequence ID" value="CDP11744.1"/>
    <property type="molecule type" value="Genomic_DNA"/>
</dbReference>
<organism evidence="11 12">
    <name type="scientific">Coffea canephora</name>
    <name type="common">Robusta coffee</name>
    <dbReference type="NCBI Taxonomy" id="49390"/>
    <lineage>
        <taxon>Eukaryota</taxon>
        <taxon>Viridiplantae</taxon>
        <taxon>Streptophyta</taxon>
        <taxon>Embryophyta</taxon>
        <taxon>Tracheophyta</taxon>
        <taxon>Spermatophyta</taxon>
        <taxon>Magnoliopsida</taxon>
        <taxon>eudicotyledons</taxon>
        <taxon>Gunneridae</taxon>
        <taxon>Pentapetalae</taxon>
        <taxon>asterids</taxon>
        <taxon>lamiids</taxon>
        <taxon>Gentianales</taxon>
        <taxon>Rubiaceae</taxon>
        <taxon>Ixoroideae</taxon>
        <taxon>Gardenieae complex</taxon>
        <taxon>Bertiereae - Coffeeae clade</taxon>
        <taxon>Coffeeae</taxon>
        <taxon>Coffea</taxon>
    </lineage>
</organism>
<dbReference type="InterPro" id="IPR036388">
    <property type="entry name" value="WH-like_DNA-bd_sf"/>
</dbReference>
<keyword evidence="3" id="KW-0677">Repeat</keyword>
<feature type="domain" description="Disease resistance R13L4/SHOC-2-like LRR" evidence="10">
    <location>
        <begin position="560"/>
        <end position="848"/>
    </location>
</feature>
<evidence type="ECO:0000259" key="7">
    <source>
        <dbReference type="Pfam" id="PF00931"/>
    </source>
</evidence>
<keyword evidence="12" id="KW-1185">Reference proteome</keyword>
<dbReference type="InterPro" id="IPR058922">
    <property type="entry name" value="WHD_DRP"/>
</dbReference>
<dbReference type="PANTHER" id="PTHR36766">
    <property type="entry name" value="PLANT BROAD-SPECTRUM MILDEW RESISTANCE PROTEIN RPW8"/>
    <property type="match status" value="1"/>
</dbReference>
<name>A0A068UU40_COFCA</name>
<dbReference type="SUPFAM" id="SSF52058">
    <property type="entry name" value="L domain-like"/>
    <property type="match status" value="2"/>
</dbReference>
<dbReference type="FunFam" id="3.40.50.300:FF:001091">
    <property type="entry name" value="Probable disease resistance protein At1g61300"/>
    <property type="match status" value="1"/>
</dbReference>
<dbReference type="Gene3D" id="1.10.8.430">
    <property type="entry name" value="Helical domain of apoptotic protease-activating factors"/>
    <property type="match status" value="1"/>
</dbReference>
<dbReference type="Pfam" id="PF00931">
    <property type="entry name" value="NB-ARC"/>
    <property type="match status" value="1"/>
</dbReference>
<evidence type="ECO:0000313" key="11">
    <source>
        <dbReference type="EMBL" id="CDP11744.1"/>
    </source>
</evidence>
<evidence type="ECO:0000256" key="1">
    <source>
        <dbReference type="ARBA" id="ARBA00008894"/>
    </source>
</evidence>
<evidence type="ECO:0000256" key="2">
    <source>
        <dbReference type="ARBA" id="ARBA00022614"/>
    </source>
</evidence>
<keyword evidence="2" id="KW-0433">Leucine-rich repeat</keyword>
<evidence type="ECO:0000313" key="12">
    <source>
        <dbReference type="Proteomes" id="UP000295252"/>
    </source>
</evidence>
<protein>
    <recommendedName>
        <fullName evidence="13">Disease resistance protein RGA3</fullName>
    </recommendedName>
</protein>
<dbReference type="Pfam" id="PF23559">
    <property type="entry name" value="WHD_DRP"/>
    <property type="match status" value="1"/>
</dbReference>
<evidence type="ECO:0000256" key="5">
    <source>
        <dbReference type="ARBA" id="ARBA00022821"/>
    </source>
</evidence>
<dbReference type="FunFam" id="1.10.10.10:FF:000322">
    <property type="entry name" value="Probable disease resistance protein At1g63360"/>
    <property type="match status" value="1"/>
</dbReference>
<feature type="domain" description="NB-ARC" evidence="7">
    <location>
        <begin position="161"/>
        <end position="334"/>
    </location>
</feature>